<evidence type="ECO:0000256" key="5">
    <source>
        <dbReference type="ARBA" id="ARBA00022989"/>
    </source>
</evidence>
<feature type="transmembrane region" description="Helical" evidence="7">
    <location>
        <begin position="303"/>
        <end position="325"/>
    </location>
</feature>
<feature type="transmembrane region" description="Helical" evidence="7">
    <location>
        <begin position="267"/>
        <end position="291"/>
    </location>
</feature>
<organism evidence="9 10">
    <name type="scientific">Stackebrandtia endophytica</name>
    <dbReference type="NCBI Taxonomy" id="1496996"/>
    <lineage>
        <taxon>Bacteria</taxon>
        <taxon>Bacillati</taxon>
        <taxon>Actinomycetota</taxon>
        <taxon>Actinomycetes</taxon>
        <taxon>Glycomycetales</taxon>
        <taxon>Glycomycetaceae</taxon>
        <taxon>Stackebrandtia</taxon>
    </lineage>
</organism>
<feature type="transmembrane region" description="Helical" evidence="7">
    <location>
        <begin position="50"/>
        <end position="68"/>
    </location>
</feature>
<sequence length="492" mass="50614">MSTITRATPRTWWGLATLLLPALLVSMDISVLFVAAPAITEALEPSAGQWLWMMDVYGFVMAGLLITMGGLGDRIGRRRMLLMGAVLFGAASLLIAFSTTAETMILARALLGIGAATLAPSTLSLIRGMFTDQRQRRTAIAAWTIAFTGGAVAGPIFGGFLLAHFWWGSVFLINVPVMALLLITAPFLVPESRDPRPGGFDLPGAALSLAAVLSLVYGIKHLTQSGMDTVTAGTLIAGVILIGLFIRRQRRAAYPLVPLDLFARPAFAASVAANTVASFAAAGLGLLAFTYLQTVHDLTPLAAAVWTLPTFLGTFAGAAVAGLLADRIAPARLLPAGLLIAAVGFTMVAFNGELIPFVAGYGILTLGIGIVGTLSNSLVIGTAPPERVGAASGISETSVELGAALGIATLGTVSASVFTSAVPEFDTVMDAVARARGLDEPARSELLDRAFTAYESGLTAAALGGAAVLLVIAGFAGLALRRLAPSAAASHD</sequence>
<dbReference type="InterPro" id="IPR036259">
    <property type="entry name" value="MFS_trans_sf"/>
</dbReference>
<dbReference type="Gene3D" id="1.20.1720.10">
    <property type="entry name" value="Multidrug resistance protein D"/>
    <property type="match status" value="1"/>
</dbReference>
<dbReference type="SUPFAM" id="SSF103473">
    <property type="entry name" value="MFS general substrate transporter"/>
    <property type="match status" value="1"/>
</dbReference>
<reference evidence="9 10" key="1">
    <citation type="submission" date="2019-06" db="EMBL/GenBank/DDBJ databases">
        <title>Sequencing the genomes of 1000 actinobacteria strains.</title>
        <authorList>
            <person name="Klenk H.-P."/>
        </authorList>
    </citation>
    <scope>NUCLEOTIDE SEQUENCE [LARGE SCALE GENOMIC DNA]</scope>
    <source>
        <strain evidence="9 10">DSM 45928</strain>
    </source>
</reference>
<comment type="caution">
    <text evidence="9">The sequence shown here is derived from an EMBL/GenBank/DDBJ whole genome shotgun (WGS) entry which is preliminary data.</text>
</comment>
<dbReference type="GO" id="GO:0022857">
    <property type="term" value="F:transmembrane transporter activity"/>
    <property type="evidence" value="ECO:0007669"/>
    <property type="project" value="InterPro"/>
</dbReference>
<evidence type="ECO:0000256" key="7">
    <source>
        <dbReference type="SAM" id="Phobius"/>
    </source>
</evidence>
<feature type="transmembrane region" description="Helical" evidence="7">
    <location>
        <begin position="225"/>
        <end position="246"/>
    </location>
</feature>
<dbReference type="InterPro" id="IPR011701">
    <property type="entry name" value="MFS"/>
</dbReference>
<dbReference type="PROSITE" id="PS50850">
    <property type="entry name" value="MFS"/>
    <property type="match status" value="1"/>
</dbReference>
<feature type="transmembrane region" description="Helical" evidence="7">
    <location>
        <begin position="166"/>
        <end position="188"/>
    </location>
</feature>
<dbReference type="PANTHER" id="PTHR42718">
    <property type="entry name" value="MAJOR FACILITATOR SUPERFAMILY MULTIDRUG TRANSPORTER MFSC"/>
    <property type="match status" value="1"/>
</dbReference>
<dbReference type="Gene3D" id="1.20.1250.20">
    <property type="entry name" value="MFS general substrate transporter like domains"/>
    <property type="match status" value="1"/>
</dbReference>
<feature type="transmembrane region" description="Helical" evidence="7">
    <location>
        <begin position="401"/>
        <end position="422"/>
    </location>
</feature>
<feature type="transmembrane region" description="Helical" evidence="7">
    <location>
        <begin position="358"/>
        <end position="380"/>
    </location>
</feature>
<dbReference type="InterPro" id="IPR020846">
    <property type="entry name" value="MFS_dom"/>
</dbReference>
<dbReference type="GO" id="GO:0005886">
    <property type="term" value="C:plasma membrane"/>
    <property type="evidence" value="ECO:0007669"/>
    <property type="project" value="UniProtKB-SubCell"/>
</dbReference>
<feature type="transmembrane region" description="Helical" evidence="7">
    <location>
        <begin position="458"/>
        <end position="480"/>
    </location>
</feature>
<name>A0A543AZ34_9ACTN</name>
<feature type="transmembrane region" description="Helical" evidence="7">
    <location>
        <begin position="105"/>
        <end position="126"/>
    </location>
</feature>
<dbReference type="InParanoid" id="A0A543AZ34"/>
<evidence type="ECO:0000256" key="2">
    <source>
        <dbReference type="ARBA" id="ARBA00022448"/>
    </source>
</evidence>
<dbReference type="EMBL" id="VFOW01000001">
    <property type="protein sequence ID" value="TQL77839.1"/>
    <property type="molecule type" value="Genomic_DNA"/>
</dbReference>
<comment type="subcellular location">
    <subcellularLocation>
        <location evidence="1">Cell membrane</location>
        <topology evidence="1">Multi-pass membrane protein</topology>
    </subcellularLocation>
</comment>
<accession>A0A543AZ34</accession>
<keyword evidence="10" id="KW-1185">Reference proteome</keyword>
<dbReference type="RefSeq" id="WP_142041341.1">
    <property type="nucleotide sequence ID" value="NZ_JBHTGS010000001.1"/>
</dbReference>
<dbReference type="PANTHER" id="PTHR42718:SF47">
    <property type="entry name" value="METHYL VIOLOGEN RESISTANCE PROTEIN SMVA"/>
    <property type="match status" value="1"/>
</dbReference>
<evidence type="ECO:0000313" key="9">
    <source>
        <dbReference type="EMBL" id="TQL77839.1"/>
    </source>
</evidence>
<gene>
    <name evidence="9" type="ORF">FB566_3406</name>
</gene>
<dbReference type="Proteomes" id="UP000317043">
    <property type="component" value="Unassembled WGS sequence"/>
</dbReference>
<feature type="transmembrane region" description="Helical" evidence="7">
    <location>
        <begin position="12"/>
        <end position="38"/>
    </location>
</feature>
<dbReference type="CDD" id="cd17321">
    <property type="entry name" value="MFS_MMR_MDR_like"/>
    <property type="match status" value="1"/>
</dbReference>
<feature type="transmembrane region" description="Helical" evidence="7">
    <location>
        <begin position="138"/>
        <end position="160"/>
    </location>
</feature>
<evidence type="ECO:0000256" key="3">
    <source>
        <dbReference type="ARBA" id="ARBA00022475"/>
    </source>
</evidence>
<dbReference type="OrthoDB" id="4172724at2"/>
<keyword evidence="4 7" id="KW-0812">Transmembrane</keyword>
<evidence type="ECO:0000256" key="6">
    <source>
        <dbReference type="ARBA" id="ARBA00023136"/>
    </source>
</evidence>
<feature type="transmembrane region" description="Helical" evidence="7">
    <location>
        <begin position="80"/>
        <end position="99"/>
    </location>
</feature>
<dbReference type="Pfam" id="PF07690">
    <property type="entry name" value="MFS_1"/>
    <property type="match status" value="1"/>
</dbReference>
<keyword evidence="5 7" id="KW-1133">Transmembrane helix</keyword>
<feature type="transmembrane region" description="Helical" evidence="7">
    <location>
        <begin position="332"/>
        <end position="352"/>
    </location>
</feature>
<dbReference type="AlphaFoldDB" id="A0A543AZ34"/>
<evidence type="ECO:0000259" key="8">
    <source>
        <dbReference type="PROSITE" id="PS50850"/>
    </source>
</evidence>
<feature type="domain" description="Major facilitator superfamily (MFS) profile" evidence="8">
    <location>
        <begin position="14"/>
        <end position="482"/>
    </location>
</feature>
<keyword evidence="3" id="KW-1003">Cell membrane</keyword>
<evidence type="ECO:0000256" key="4">
    <source>
        <dbReference type="ARBA" id="ARBA00022692"/>
    </source>
</evidence>
<protein>
    <submittedName>
        <fullName evidence="9">DHA2 family multidrug resistance protein-like MFS transporter</fullName>
    </submittedName>
</protein>
<feature type="transmembrane region" description="Helical" evidence="7">
    <location>
        <begin position="200"/>
        <end position="219"/>
    </location>
</feature>
<keyword evidence="6 7" id="KW-0472">Membrane</keyword>
<keyword evidence="2" id="KW-0813">Transport</keyword>
<proteinExistence type="predicted"/>
<evidence type="ECO:0000256" key="1">
    <source>
        <dbReference type="ARBA" id="ARBA00004651"/>
    </source>
</evidence>
<evidence type="ECO:0000313" key="10">
    <source>
        <dbReference type="Proteomes" id="UP000317043"/>
    </source>
</evidence>